<evidence type="ECO:0000313" key="1">
    <source>
        <dbReference type="EMBL" id="UNH61166.1"/>
    </source>
</evidence>
<name>A0AC61TSG3_9CAUD</name>
<accession>A0AC61TSG3</accession>
<dbReference type="Proteomes" id="UP000829362">
    <property type="component" value="Segment"/>
</dbReference>
<evidence type="ECO:0000313" key="2">
    <source>
        <dbReference type="Proteomes" id="UP000829362"/>
    </source>
</evidence>
<proteinExistence type="predicted"/>
<keyword evidence="2" id="KW-1185">Reference proteome</keyword>
<dbReference type="EMBL" id="OL473597">
    <property type="protein sequence ID" value="UNH61166.1"/>
    <property type="molecule type" value="Genomic_DNA"/>
</dbReference>
<reference evidence="1" key="1">
    <citation type="submission" date="2021-11" db="EMBL/GenBank/DDBJ databases">
        <authorList>
            <person name="Rong C."/>
            <person name="Yang Y."/>
            <person name="Li S."/>
            <person name="Zhou K."/>
            <person name="Xu Y."/>
            <person name="Zhang R."/>
            <person name="Zhang Y."/>
        </authorList>
    </citation>
    <scope>NUCLEOTIDE SEQUENCE</scope>
</reference>
<protein>
    <submittedName>
        <fullName evidence="1">Uncharacterized protein</fullName>
    </submittedName>
</protein>
<gene>
    <name evidence="1" type="ORF">SSZBM1_49</name>
</gene>
<organism evidence="1 2">
    <name type="scientific">Synechococcus phage S-SZBM1</name>
    <dbReference type="NCBI Taxonomy" id="2926475"/>
    <lineage>
        <taxon>Viruses</taxon>
        <taxon>Duplodnaviria</taxon>
        <taxon>Heunggongvirae</taxon>
        <taxon>Uroviricota</taxon>
        <taxon>Caudoviricetes</taxon>
        <taxon>Pantevenvirales</taxon>
        <taxon>Kyanoviridae</taxon>
        <taxon>Shenzhenivirus</taxon>
        <taxon>Shenzhenivirus sszbm1</taxon>
    </lineage>
</organism>
<sequence>MTRLTVSQVKDLNNQGGMSFSNGAITANGPLTVNSIVINGNVSGSSGYIIPSQSGQAGKFLYTNGSTISWQTSSSNLGIPNSISVYNSSSTWNKPSGVKRIWVKCTAGGGGGSGYAESGAAGAHTETFVDVANINSISVTVGGGGSGDGYSGRAGNGGTSSFGNYCSSGGGQGANRNQQHDGSLGGNPSQGSVRIYGGSGQGHRNPPGLGHGGCSFWGGSAPTAHRQQQWAQRYRDHAAYGAGGSSGRNSERGGDGRQGIVVVYEFI</sequence>